<evidence type="ECO:0000313" key="4">
    <source>
        <dbReference type="Proteomes" id="UP000663831"/>
    </source>
</evidence>
<keyword evidence="2" id="KW-0812">Transmembrane</keyword>
<dbReference type="Proteomes" id="UP000663831">
    <property type="component" value="Unassembled WGS sequence"/>
</dbReference>
<evidence type="ECO:0000256" key="1">
    <source>
        <dbReference type="SAM" id="MobiDB-lite"/>
    </source>
</evidence>
<feature type="region of interest" description="Disordered" evidence="1">
    <location>
        <begin position="181"/>
        <end position="215"/>
    </location>
</feature>
<organism evidence="3 4">
    <name type="scientific">Rhizoctonia solani</name>
    <dbReference type="NCBI Taxonomy" id="456999"/>
    <lineage>
        <taxon>Eukaryota</taxon>
        <taxon>Fungi</taxon>
        <taxon>Dikarya</taxon>
        <taxon>Basidiomycota</taxon>
        <taxon>Agaricomycotina</taxon>
        <taxon>Agaricomycetes</taxon>
        <taxon>Cantharellales</taxon>
        <taxon>Ceratobasidiaceae</taxon>
        <taxon>Rhizoctonia</taxon>
    </lineage>
</organism>
<evidence type="ECO:0000313" key="3">
    <source>
        <dbReference type="EMBL" id="CAE6523667.1"/>
    </source>
</evidence>
<comment type="caution">
    <text evidence="3">The sequence shown here is derived from an EMBL/GenBank/DDBJ whole genome shotgun (WGS) entry which is preliminary data.</text>
</comment>
<protein>
    <submittedName>
        <fullName evidence="3">Uncharacterized protein</fullName>
    </submittedName>
</protein>
<feature type="region of interest" description="Disordered" evidence="1">
    <location>
        <begin position="1"/>
        <end position="68"/>
    </location>
</feature>
<reference evidence="3" key="1">
    <citation type="submission" date="2021-01" db="EMBL/GenBank/DDBJ databases">
        <authorList>
            <person name="Kaushik A."/>
        </authorList>
    </citation>
    <scope>NUCLEOTIDE SEQUENCE</scope>
    <source>
        <strain evidence="3">AG3-1AP</strain>
    </source>
</reference>
<feature type="transmembrane region" description="Helical" evidence="2">
    <location>
        <begin position="74"/>
        <end position="98"/>
    </location>
</feature>
<dbReference type="AlphaFoldDB" id="A0A8H3DHD5"/>
<keyword evidence="2" id="KW-1133">Transmembrane helix</keyword>
<feature type="compositionally biased region" description="Low complexity" evidence="1">
    <location>
        <begin position="9"/>
        <end position="54"/>
    </location>
</feature>
<gene>
    <name evidence="3" type="ORF">RDB_LOCUS148259</name>
</gene>
<dbReference type="EMBL" id="CAJMWV010006677">
    <property type="protein sequence ID" value="CAE6523667.1"/>
    <property type="molecule type" value="Genomic_DNA"/>
</dbReference>
<evidence type="ECO:0000256" key="2">
    <source>
        <dbReference type="SAM" id="Phobius"/>
    </source>
</evidence>
<proteinExistence type="predicted"/>
<accession>A0A8H3DHD5</accession>
<name>A0A8H3DHD5_9AGAM</name>
<keyword evidence="2" id="KW-0472">Membrane</keyword>
<sequence>MPTSNGSLSTRNSTANSTVRSRTRTRTATPTSKTTSHTPSAVISGSSGVSPISSQPAAAGTNGPKPTQDGASQLTVGLAVGIGFLVLAILSILFLFYLRRRRVSQQQPAPIHTRFQSLHSLDEKRLSTNVRYSTYSTVSTPLSTVDEEREDELDISESQAKRKWPRTILSIVGRLAWQSRVSDRQTGAKIDKSERQIRPRPPPVSRGRLGRAPRR</sequence>